<dbReference type="AlphaFoldDB" id="A0A6A5RZD3"/>
<dbReference type="GeneID" id="54344759"/>
<dbReference type="EMBL" id="ML978956">
    <property type="protein sequence ID" value="KAF1933825.1"/>
    <property type="molecule type" value="Genomic_DNA"/>
</dbReference>
<reference evidence="2" key="1">
    <citation type="journal article" date="2020" name="Stud. Mycol.">
        <title>101 Dothideomycetes genomes: a test case for predicting lifestyles and emergence of pathogens.</title>
        <authorList>
            <person name="Haridas S."/>
            <person name="Albert R."/>
            <person name="Binder M."/>
            <person name="Bloem J."/>
            <person name="Labutti K."/>
            <person name="Salamov A."/>
            <person name="Andreopoulos B."/>
            <person name="Baker S."/>
            <person name="Barry K."/>
            <person name="Bills G."/>
            <person name="Bluhm B."/>
            <person name="Cannon C."/>
            <person name="Castanera R."/>
            <person name="Culley D."/>
            <person name="Daum C."/>
            <person name="Ezra D."/>
            <person name="Gonzalez J."/>
            <person name="Henrissat B."/>
            <person name="Kuo A."/>
            <person name="Liang C."/>
            <person name="Lipzen A."/>
            <person name="Lutzoni F."/>
            <person name="Magnuson J."/>
            <person name="Mondo S."/>
            <person name="Nolan M."/>
            <person name="Ohm R."/>
            <person name="Pangilinan J."/>
            <person name="Park H.-J."/>
            <person name="Ramirez L."/>
            <person name="Alfaro M."/>
            <person name="Sun H."/>
            <person name="Tritt A."/>
            <person name="Yoshinaga Y."/>
            <person name="Zwiers L.-H."/>
            <person name="Turgeon B."/>
            <person name="Goodwin S."/>
            <person name="Spatafora J."/>
            <person name="Crous P."/>
            <person name="Grigoriev I."/>
        </authorList>
    </citation>
    <scope>NUCLEOTIDE SEQUENCE</scope>
    <source>
        <strain evidence="2">CBS 183.55</strain>
    </source>
</reference>
<evidence type="ECO:0000313" key="3">
    <source>
        <dbReference type="Proteomes" id="UP000800082"/>
    </source>
</evidence>
<dbReference type="Proteomes" id="UP000800082">
    <property type="component" value="Unassembled WGS sequence"/>
</dbReference>
<organism evidence="2 3">
    <name type="scientific">Didymella exigua CBS 183.55</name>
    <dbReference type="NCBI Taxonomy" id="1150837"/>
    <lineage>
        <taxon>Eukaryota</taxon>
        <taxon>Fungi</taxon>
        <taxon>Dikarya</taxon>
        <taxon>Ascomycota</taxon>
        <taxon>Pezizomycotina</taxon>
        <taxon>Dothideomycetes</taxon>
        <taxon>Pleosporomycetidae</taxon>
        <taxon>Pleosporales</taxon>
        <taxon>Pleosporineae</taxon>
        <taxon>Didymellaceae</taxon>
        <taxon>Didymella</taxon>
    </lineage>
</organism>
<name>A0A6A5RZD3_9PLEO</name>
<proteinExistence type="predicted"/>
<evidence type="ECO:0000313" key="2">
    <source>
        <dbReference type="EMBL" id="KAF1933825.1"/>
    </source>
</evidence>
<keyword evidence="3" id="KW-1185">Reference proteome</keyword>
<sequence length="196" mass="21549">MSDVSACFSSCTSQEPPLSWSISPTPASPPGPCHALPRMITSIVKIALLHYVYTTTSHCLAYSTTISTTLNPSQQSPLPPSFNSTQWPLPSTTSPTWQTTTCLLARDHHQPALCLLFLPNKLTTGLSLHVCPFDLQSALAPSVGVPSHLIRLSFHFTFTIHSTRLHNAIHWRAAVIRSDVRHLHHSLVRYGSAPRL</sequence>
<protein>
    <submittedName>
        <fullName evidence="2">Uncharacterized protein</fullName>
    </submittedName>
</protein>
<feature type="compositionally biased region" description="Polar residues" evidence="1">
    <location>
        <begin position="7"/>
        <end position="25"/>
    </location>
</feature>
<dbReference type="RefSeq" id="XP_033454073.1">
    <property type="nucleotide sequence ID" value="XM_033587113.1"/>
</dbReference>
<evidence type="ECO:0000256" key="1">
    <source>
        <dbReference type="SAM" id="MobiDB-lite"/>
    </source>
</evidence>
<accession>A0A6A5RZD3</accession>
<gene>
    <name evidence="2" type="ORF">M421DRAFT_106004</name>
</gene>
<feature type="region of interest" description="Disordered" evidence="1">
    <location>
        <begin position="1"/>
        <end position="25"/>
    </location>
</feature>